<feature type="domain" description="HTH cro/C1-type" evidence="1">
    <location>
        <begin position="11"/>
        <end position="46"/>
    </location>
</feature>
<dbReference type="PATRIC" id="fig|42253.5.peg.2916"/>
<gene>
    <name evidence="2" type="ORF">NITMOv2_2949</name>
</gene>
<dbReference type="EMBL" id="CP011801">
    <property type="protein sequence ID" value="ALA59354.1"/>
    <property type="molecule type" value="Genomic_DNA"/>
</dbReference>
<dbReference type="GO" id="GO:0003677">
    <property type="term" value="F:DNA binding"/>
    <property type="evidence" value="ECO:0007669"/>
    <property type="project" value="InterPro"/>
</dbReference>
<accession>A0A0K2GER5</accession>
<reference evidence="2 3" key="1">
    <citation type="journal article" date="2015" name="Proc. Natl. Acad. Sci. U.S.A.">
        <title>Expanded metabolic versatility of ubiquitous nitrite-oxidizing bacteria from the genus Nitrospira.</title>
        <authorList>
            <person name="Koch H."/>
            <person name="Lucker S."/>
            <person name="Albertsen M."/>
            <person name="Kitzinger K."/>
            <person name="Herbold C."/>
            <person name="Spieck E."/>
            <person name="Nielsen P.H."/>
            <person name="Wagner M."/>
            <person name="Daims H."/>
        </authorList>
    </citation>
    <scope>NUCLEOTIDE SEQUENCE [LARGE SCALE GENOMIC DNA]</scope>
    <source>
        <strain evidence="2 3">NSP M-1</strain>
    </source>
</reference>
<evidence type="ECO:0000313" key="2">
    <source>
        <dbReference type="EMBL" id="ALA59354.1"/>
    </source>
</evidence>
<evidence type="ECO:0000313" key="3">
    <source>
        <dbReference type="Proteomes" id="UP000069205"/>
    </source>
</evidence>
<dbReference type="Proteomes" id="UP000069205">
    <property type="component" value="Chromosome"/>
</dbReference>
<dbReference type="InterPro" id="IPR010982">
    <property type="entry name" value="Lambda_DNA-bd_dom_sf"/>
</dbReference>
<dbReference type="Gene3D" id="1.10.260.40">
    <property type="entry name" value="lambda repressor-like DNA-binding domains"/>
    <property type="match status" value="1"/>
</dbReference>
<dbReference type="OrthoDB" id="9801008at2"/>
<dbReference type="KEGG" id="nmv:NITMOv2_2949"/>
<evidence type="ECO:0000259" key="1">
    <source>
        <dbReference type="PROSITE" id="PS50943"/>
    </source>
</evidence>
<protein>
    <recommendedName>
        <fullName evidence="1">HTH cro/C1-type domain-containing protein</fullName>
    </recommendedName>
</protein>
<name>A0A0K2GER5_NITMO</name>
<sequence length="75" mass="9121">MRNNEDIPALVRELRRRLDLTQEQFAHTVGVTYSTVNHWENGKRVPLPFLIKRLWEMKHELEENQSKRPRRKTAR</sequence>
<proteinExistence type="predicted"/>
<dbReference type="SUPFAM" id="SSF47413">
    <property type="entry name" value="lambda repressor-like DNA-binding domains"/>
    <property type="match status" value="1"/>
</dbReference>
<dbReference type="STRING" id="42253.NITMOv2_2949"/>
<dbReference type="InterPro" id="IPR001387">
    <property type="entry name" value="Cro/C1-type_HTH"/>
</dbReference>
<dbReference type="RefSeq" id="WP_053380379.1">
    <property type="nucleotide sequence ID" value="NZ_CP011801.1"/>
</dbReference>
<dbReference type="Pfam" id="PF01381">
    <property type="entry name" value="HTH_3"/>
    <property type="match status" value="1"/>
</dbReference>
<dbReference type="SMART" id="SM00530">
    <property type="entry name" value="HTH_XRE"/>
    <property type="match status" value="1"/>
</dbReference>
<dbReference type="PROSITE" id="PS50943">
    <property type="entry name" value="HTH_CROC1"/>
    <property type="match status" value="1"/>
</dbReference>
<organism evidence="2 3">
    <name type="scientific">Nitrospira moscoviensis</name>
    <dbReference type="NCBI Taxonomy" id="42253"/>
    <lineage>
        <taxon>Bacteria</taxon>
        <taxon>Pseudomonadati</taxon>
        <taxon>Nitrospirota</taxon>
        <taxon>Nitrospiria</taxon>
        <taxon>Nitrospirales</taxon>
        <taxon>Nitrospiraceae</taxon>
        <taxon>Nitrospira</taxon>
    </lineage>
</organism>
<dbReference type="AlphaFoldDB" id="A0A0K2GER5"/>
<keyword evidence="3" id="KW-1185">Reference proteome</keyword>
<dbReference type="CDD" id="cd00093">
    <property type="entry name" value="HTH_XRE"/>
    <property type="match status" value="1"/>
</dbReference>